<gene>
    <name evidence="5" type="ORF">SUNI508_04309</name>
</gene>
<dbReference type="EMBL" id="JARVKF010000079">
    <property type="protein sequence ID" value="KAK9423415.1"/>
    <property type="molecule type" value="Genomic_DNA"/>
</dbReference>
<feature type="domain" description="Tyrosinase copper-binding" evidence="4">
    <location>
        <begin position="82"/>
        <end position="99"/>
    </location>
</feature>
<evidence type="ECO:0000256" key="1">
    <source>
        <dbReference type="ARBA" id="ARBA00022723"/>
    </source>
</evidence>
<dbReference type="InterPro" id="IPR008922">
    <property type="entry name" value="Di-copper_centre_dom_sf"/>
</dbReference>
<dbReference type="InterPro" id="IPR050316">
    <property type="entry name" value="Tyrosinase/Hemocyanin"/>
</dbReference>
<proteinExistence type="predicted"/>
<dbReference type="PANTHER" id="PTHR11474">
    <property type="entry name" value="TYROSINASE FAMILY MEMBER"/>
    <property type="match status" value="1"/>
</dbReference>
<accession>A0ABR2V915</accession>
<dbReference type="SUPFAM" id="SSF48056">
    <property type="entry name" value="Di-copper centre-containing domain"/>
    <property type="match status" value="1"/>
</dbReference>
<sequence>MKIQLLLAVCSLASALPKLQAPACTEIAQRVPWTNLTAEESSGYIGADLCLINSPSKTNFSGAVSRWDDLQWPHVHQTSYVHGVGAFLPFHRYYMTVHERMIRHECGYTGRMPYWDEVAEVDDLLGSDLWTDANFGGDGEGEDDCIQTGPFANLTLRWELNNGVEDHCLSRSFSQHQFSQTAQTNIDRCNAIDDFSTARSCLEGSPHSAGHGGVALVIRYSICITRTSTSYGGSGRSWIRRTDSTICPDPSVDHAIVDYFNDNGTVTTLQHTLYMDGIGEIAPNITINDIMDLNGPVICSDFEDKINDKDPETREQ</sequence>
<dbReference type="Gene3D" id="1.10.1280.10">
    <property type="entry name" value="Di-copper center containing domain from catechol oxidase"/>
    <property type="match status" value="1"/>
</dbReference>
<evidence type="ECO:0000256" key="2">
    <source>
        <dbReference type="ARBA" id="ARBA00023008"/>
    </source>
</evidence>
<dbReference type="PANTHER" id="PTHR11474:SF126">
    <property type="entry name" value="TYROSINASE-LIKE PROTEIN TYR-1-RELATED"/>
    <property type="match status" value="1"/>
</dbReference>
<evidence type="ECO:0000259" key="4">
    <source>
        <dbReference type="PROSITE" id="PS00497"/>
    </source>
</evidence>
<keyword evidence="6" id="KW-1185">Reference proteome</keyword>
<evidence type="ECO:0000313" key="5">
    <source>
        <dbReference type="EMBL" id="KAK9423415.1"/>
    </source>
</evidence>
<dbReference type="PROSITE" id="PS00497">
    <property type="entry name" value="TYROSINASE_1"/>
    <property type="match status" value="1"/>
</dbReference>
<feature type="chain" id="PRO_5047049255" evidence="3">
    <location>
        <begin position="16"/>
        <end position="316"/>
    </location>
</feature>
<feature type="signal peptide" evidence="3">
    <location>
        <begin position="1"/>
        <end position="15"/>
    </location>
</feature>
<evidence type="ECO:0000313" key="6">
    <source>
        <dbReference type="Proteomes" id="UP001408356"/>
    </source>
</evidence>
<comment type="caution">
    <text evidence="5">The sequence shown here is derived from an EMBL/GenBank/DDBJ whole genome shotgun (WGS) entry which is preliminary data.</text>
</comment>
<dbReference type="InterPro" id="IPR002227">
    <property type="entry name" value="Tyrosinase_Cu-bd"/>
</dbReference>
<keyword evidence="3" id="KW-0732">Signal</keyword>
<dbReference type="Proteomes" id="UP001408356">
    <property type="component" value="Unassembled WGS sequence"/>
</dbReference>
<reference evidence="5 6" key="1">
    <citation type="journal article" date="2024" name="J. Plant Pathol.">
        <title>Sequence and assembly of the genome of Seiridium unicorne, isolate CBS 538.82, causal agent of cypress canker disease.</title>
        <authorList>
            <person name="Scali E."/>
            <person name="Rocca G.D."/>
            <person name="Danti R."/>
            <person name="Garbelotto M."/>
            <person name="Barberini S."/>
            <person name="Baroncelli R."/>
            <person name="Emiliani G."/>
        </authorList>
    </citation>
    <scope>NUCLEOTIDE SEQUENCE [LARGE SCALE GENOMIC DNA]</scope>
    <source>
        <strain evidence="5 6">BM-138-508</strain>
    </source>
</reference>
<keyword evidence="1" id="KW-0479">Metal-binding</keyword>
<name>A0ABR2V915_9PEZI</name>
<evidence type="ECO:0000256" key="3">
    <source>
        <dbReference type="SAM" id="SignalP"/>
    </source>
</evidence>
<organism evidence="5 6">
    <name type="scientific">Seiridium unicorne</name>
    <dbReference type="NCBI Taxonomy" id="138068"/>
    <lineage>
        <taxon>Eukaryota</taxon>
        <taxon>Fungi</taxon>
        <taxon>Dikarya</taxon>
        <taxon>Ascomycota</taxon>
        <taxon>Pezizomycotina</taxon>
        <taxon>Sordariomycetes</taxon>
        <taxon>Xylariomycetidae</taxon>
        <taxon>Amphisphaeriales</taxon>
        <taxon>Sporocadaceae</taxon>
        <taxon>Seiridium</taxon>
    </lineage>
</organism>
<keyword evidence="2" id="KW-0186">Copper</keyword>
<dbReference type="Pfam" id="PF00264">
    <property type="entry name" value="Tyrosinase"/>
    <property type="match status" value="1"/>
</dbReference>
<protein>
    <submittedName>
        <fullName evidence="5">Tyrosinase copper-binding domain-containing protein</fullName>
    </submittedName>
</protein>